<gene>
    <name evidence="2" type="ORF">GCM10023185_14310</name>
</gene>
<name>A0ABP8I8D1_9BACT</name>
<dbReference type="InterPro" id="IPR051532">
    <property type="entry name" value="Ester_Hydrolysis_Enzymes"/>
</dbReference>
<accession>A0ABP8I8D1</accession>
<keyword evidence="3" id="KW-1185">Reference proteome</keyword>
<dbReference type="PANTHER" id="PTHR30383">
    <property type="entry name" value="THIOESTERASE 1/PROTEASE 1/LYSOPHOSPHOLIPASE L1"/>
    <property type="match status" value="1"/>
</dbReference>
<evidence type="ECO:0000313" key="2">
    <source>
        <dbReference type="EMBL" id="GAA4353556.1"/>
    </source>
</evidence>
<feature type="domain" description="SGNH hydrolase-type esterase" evidence="1">
    <location>
        <begin position="92"/>
        <end position="255"/>
    </location>
</feature>
<dbReference type="Pfam" id="PF13472">
    <property type="entry name" value="Lipase_GDSL_2"/>
    <property type="match status" value="1"/>
</dbReference>
<comment type="caution">
    <text evidence="2">The sequence shown here is derived from an EMBL/GenBank/DDBJ whole genome shotgun (WGS) entry which is preliminary data.</text>
</comment>
<sequence length="269" mass="28641">MSGAEQATAAAALRLRSLTHKPYEYFAHFGYCVLKMLIPRFMKLQFLAPAALLALLLAGCNSKTEQQSSAAPATETAAAGASAATGKKRILFFGNSLTAGMGLDPEEAFPALIGQKIDSAGLGYEVMNAGLSGETTAGGRSRVGWVLRQPVDIFVLELGANDGLRGLPLADTRRNLQAIIDTVRKKSPDAKIVLAGMQMPPNLGASYAADFSKIYPELAQKNNATLIPFLLEGVAGHVELNQRDGIHPTAEGDRIIARTVWKVLLPLLQ</sequence>
<protein>
    <submittedName>
        <fullName evidence="2">Arylesterase</fullName>
    </submittedName>
</protein>
<dbReference type="InterPro" id="IPR013830">
    <property type="entry name" value="SGNH_hydro"/>
</dbReference>
<dbReference type="EMBL" id="BAABGZ010000014">
    <property type="protein sequence ID" value="GAA4353556.1"/>
    <property type="molecule type" value="Genomic_DNA"/>
</dbReference>
<organism evidence="2 3">
    <name type="scientific">Hymenobacter saemangeumensis</name>
    <dbReference type="NCBI Taxonomy" id="1084522"/>
    <lineage>
        <taxon>Bacteria</taxon>
        <taxon>Pseudomonadati</taxon>
        <taxon>Bacteroidota</taxon>
        <taxon>Cytophagia</taxon>
        <taxon>Cytophagales</taxon>
        <taxon>Hymenobacteraceae</taxon>
        <taxon>Hymenobacter</taxon>
    </lineage>
</organism>
<evidence type="ECO:0000313" key="3">
    <source>
        <dbReference type="Proteomes" id="UP001501153"/>
    </source>
</evidence>
<dbReference type="Proteomes" id="UP001501153">
    <property type="component" value="Unassembled WGS sequence"/>
</dbReference>
<dbReference type="CDD" id="cd01822">
    <property type="entry name" value="Lysophospholipase_L1_like"/>
    <property type="match status" value="1"/>
</dbReference>
<proteinExistence type="predicted"/>
<dbReference type="Gene3D" id="3.40.50.1110">
    <property type="entry name" value="SGNH hydrolase"/>
    <property type="match status" value="1"/>
</dbReference>
<dbReference type="SUPFAM" id="SSF52266">
    <property type="entry name" value="SGNH hydrolase"/>
    <property type="match status" value="1"/>
</dbReference>
<reference evidence="3" key="1">
    <citation type="journal article" date="2019" name="Int. J. Syst. Evol. Microbiol.">
        <title>The Global Catalogue of Microorganisms (GCM) 10K type strain sequencing project: providing services to taxonomists for standard genome sequencing and annotation.</title>
        <authorList>
            <consortium name="The Broad Institute Genomics Platform"/>
            <consortium name="The Broad Institute Genome Sequencing Center for Infectious Disease"/>
            <person name="Wu L."/>
            <person name="Ma J."/>
        </authorList>
    </citation>
    <scope>NUCLEOTIDE SEQUENCE [LARGE SCALE GENOMIC DNA]</scope>
    <source>
        <strain evidence="3">JCM 17923</strain>
    </source>
</reference>
<dbReference type="InterPro" id="IPR036514">
    <property type="entry name" value="SGNH_hydro_sf"/>
</dbReference>
<dbReference type="PANTHER" id="PTHR30383:SF5">
    <property type="entry name" value="SGNH HYDROLASE-TYPE ESTERASE DOMAIN-CONTAINING PROTEIN"/>
    <property type="match status" value="1"/>
</dbReference>
<evidence type="ECO:0000259" key="1">
    <source>
        <dbReference type="Pfam" id="PF13472"/>
    </source>
</evidence>